<comment type="caution">
    <text evidence="1">The sequence shown here is derived from an EMBL/GenBank/DDBJ whole genome shotgun (WGS) entry which is preliminary data.</text>
</comment>
<reference evidence="1" key="1">
    <citation type="submission" date="2022-06" db="EMBL/GenBank/DDBJ databases">
        <title>Whole genome shotgun sequencing (WGS) of Rathayibacter sp. ZW T2_19, isolated from stored onions (Allium cepa).</title>
        <authorList>
            <person name="Stoll D.A."/>
            <person name="Huch M."/>
        </authorList>
    </citation>
    <scope>NUCLEOTIDE SEQUENCE</scope>
    <source>
        <strain evidence="1">ZW T2_19</strain>
    </source>
</reference>
<evidence type="ECO:0000313" key="2">
    <source>
        <dbReference type="Proteomes" id="UP001155240"/>
    </source>
</evidence>
<dbReference type="Proteomes" id="UP001155240">
    <property type="component" value="Unassembled WGS sequence"/>
</dbReference>
<dbReference type="RefSeq" id="WP_251946411.1">
    <property type="nucleotide sequence ID" value="NZ_JAMRYM010000060.1"/>
</dbReference>
<dbReference type="SUPFAM" id="SSF53795">
    <property type="entry name" value="PEP carboxykinase-like"/>
    <property type="match status" value="1"/>
</dbReference>
<name>A0A9X2DY65_9MICO</name>
<protein>
    <recommendedName>
        <fullName evidence="3">Coenzyme PQQ synthesis protein D (PqqD)</fullName>
    </recommendedName>
</protein>
<organism evidence="1 2">
    <name type="scientific">Rathayibacter rubneri</name>
    <dbReference type="NCBI Taxonomy" id="2950106"/>
    <lineage>
        <taxon>Bacteria</taxon>
        <taxon>Bacillati</taxon>
        <taxon>Actinomycetota</taxon>
        <taxon>Actinomycetes</taxon>
        <taxon>Micrococcales</taxon>
        <taxon>Microbacteriaceae</taxon>
        <taxon>Rathayibacter</taxon>
    </lineage>
</organism>
<dbReference type="EMBL" id="JAMRYM010000060">
    <property type="protein sequence ID" value="MCM6763352.1"/>
    <property type="molecule type" value="Genomic_DNA"/>
</dbReference>
<evidence type="ECO:0000313" key="1">
    <source>
        <dbReference type="EMBL" id="MCM6763352.1"/>
    </source>
</evidence>
<evidence type="ECO:0008006" key="3">
    <source>
        <dbReference type="Google" id="ProtNLM"/>
    </source>
</evidence>
<sequence length="391" mass="40043">MSGTHHATPERSMAVSVLDVPFRVVFGRGLSDRDVERITASWAECLVPAAGGGQVVHADVLPSRPSGDGVGVLADSVAQLEESLTSTLTVQAIGVRRHDLLMLHACGVADGSGRVLAFVAASGTGKTTMARALGSRFGYVTDETVAVAEDGAVVPYPKPLSVKPLTGTAPKAQLAPGGLGLLPRPAAPLVLAGVVLLDRRPGVAEPFLEPVDPTEAVDDLVPQTSYLSARPRPILHLVETLRALGGVRRLVYSESAAALDLVEQLFSSLDVPAPSIWDEVLALPLPEGAGDEADLACAPADDALLTPSGELLVFCAGTLVRLSGIGPSVWRLVGSGVGGDDLVAAVLADVGGAPDGVDPREAVGAAVDELVALGVMTRRSPARPTPDGVHT</sequence>
<gene>
    <name evidence="1" type="ORF">NB037_13075</name>
</gene>
<proteinExistence type="predicted"/>
<dbReference type="AlphaFoldDB" id="A0A9X2DY65"/>
<accession>A0A9X2DY65</accession>
<keyword evidence="2" id="KW-1185">Reference proteome</keyword>